<organism evidence="4 5">
    <name type="scientific">Corynespora cassiicola Philippines</name>
    <dbReference type="NCBI Taxonomy" id="1448308"/>
    <lineage>
        <taxon>Eukaryota</taxon>
        <taxon>Fungi</taxon>
        <taxon>Dikarya</taxon>
        <taxon>Ascomycota</taxon>
        <taxon>Pezizomycotina</taxon>
        <taxon>Dothideomycetes</taxon>
        <taxon>Pleosporomycetidae</taxon>
        <taxon>Pleosporales</taxon>
        <taxon>Corynesporascaceae</taxon>
        <taxon>Corynespora</taxon>
    </lineage>
</organism>
<dbReference type="InterPro" id="IPR013083">
    <property type="entry name" value="Znf_RING/FYVE/PHD"/>
</dbReference>
<dbReference type="GO" id="GO:0008270">
    <property type="term" value="F:zinc ion binding"/>
    <property type="evidence" value="ECO:0007669"/>
    <property type="project" value="UniProtKB-KW"/>
</dbReference>
<evidence type="ECO:0000256" key="1">
    <source>
        <dbReference type="ARBA" id="ARBA00022723"/>
    </source>
</evidence>
<evidence type="ECO:0008006" key="6">
    <source>
        <dbReference type="Google" id="ProtNLM"/>
    </source>
</evidence>
<dbReference type="PROSITE" id="PS00518">
    <property type="entry name" value="ZF_RING_1"/>
    <property type="match status" value="1"/>
</dbReference>
<dbReference type="InterPro" id="IPR017907">
    <property type="entry name" value="Znf_RING_CS"/>
</dbReference>
<keyword evidence="5" id="KW-1185">Reference proteome</keyword>
<dbReference type="AlphaFoldDB" id="A0A2T2N0Y6"/>
<proteinExistence type="predicted"/>
<dbReference type="STRING" id="1448308.A0A2T2N0Y6"/>
<dbReference type="Gene3D" id="3.30.40.10">
    <property type="entry name" value="Zinc/RING finger domain, C3HC4 (zinc finger)"/>
    <property type="match status" value="1"/>
</dbReference>
<evidence type="ECO:0000256" key="3">
    <source>
        <dbReference type="ARBA" id="ARBA00022833"/>
    </source>
</evidence>
<keyword evidence="1" id="KW-0479">Metal-binding</keyword>
<gene>
    <name evidence="4" type="ORF">BS50DRAFT_316976</name>
</gene>
<accession>A0A2T2N0Y6</accession>
<evidence type="ECO:0000256" key="2">
    <source>
        <dbReference type="ARBA" id="ARBA00022771"/>
    </source>
</evidence>
<keyword evidence="3" id="KW-0862">Zinc</keyword>
<dbReference type="SUPFAM" id="SSF57850">
    <property type="entry name" value="RING/U-box"/>
    <property type="match status" value="1"/>
</dbReference>
<reference evidence="4 5" key="1">
    <citation type="journal article" date="2018" name="Front. Microbiol.">
        <title>Genome-Wide Analysis of Corynespora cassiicola Leaf Fall Disease Putative Effectors.</title>
        <authorList>
            <person name="Lopez D."/>
            <person name="Ribeiro S."/>
            <person name="Label P."/>
            <person name="Fumanal B."/>
            <person name="Venisse J.S."/>
            <person name="Kohler A."/>
            <person name="de Oliveira R.R."/>
            <person name="Labutti K."/>
            <person name="Lipzen A."/>
            <person name="Lail K."/>
            <person name="Bauer D."/>
            <person name="Ohm R.A."/>
            <person name="Barry K.W."/>
            <person name="Spatafora J."/>
            <person name="Grigoriev I.V."/>
            <person name="Martin F.M."/>
            <person name="Pujade-Renaud V."/>
        </authorList>
    </citation>
    <scope>NUCLEOTIDE SEQUENCE [LARGE SCALE GENOMIC DNA]</scope>
    <source>
        <strain evidence="4 5">Philippines</strain>
    </source>
</reference>
<protein>
    <recommendedName>
        <fullName evidence="6">RING-type domain-containing protein</fullName>
    </recommendedName>
</protein>
<sequence>MQSSVRLEFEIERRCRTFECLGEWSHAVRSWCIVLGCTSYAHIFDCRLVFAALYEPVFRQASEARVLALRETNDVILRSGLVDMVEAHLRRYFEQLAGGGTAADVHRSHLARLQGWWHGVQSSSTCLCCLRRRPQYGLPCGHSFCENCVVVFRDNSGGDPWVFTVRRCFLCGQASPTDMVVRVHPPTARAASCRWC</sequence>
<name>A0A2T2N0Y6_CORCC</name>
<evidence type="ECO:0000313" key="5">
    <source>
        <dbReference type="Proteomes" id="UP000240883"/>
    </source>
</evidence>
<dbReference type="EMBL" id="KZ678179">
    <property type="protein sequence ID" value="PSN58916.1"/>
    <property type="molecule type" value="Genomic_DNA"/>
</dbReference>
<keyword evidence="2" id="KW-0863">Zinc-finger</keyword>
<dbReference type="Proteomes" id="UP000240883">
    <property type="component" value="Unassembled WGS sequence"/>
</dbReference>
<evidence type="ECO:0000313" key="4">
    <source>
        <dbReference type="EMBL" id="PSN58916.1"/>
    </source>
</evidence>
<dbReference type="OrthoDB" id="194358at2759"/>